<keyword evidence="10" id="KW-0479">Metal-binding</keyword>
<comment type="subcellular location">
    <subcellularLocation>
        <location evidence="10">Cytoplasm</location>
    </subcellularLocation>
</comment>
<dbReference type="Pfam" id="PF01293">
    <property type="entry name" value="PEPCK_ATP"/>
    <property type="match status" value="1"/>
</dbReference>
<comment type="pathway">
    <text evidence="1 10">Carbohydrate biosynthesis; gluconeogenesis.</text>
</comment>
<dbReference type="EC" id="4.1.1.49" evidence="3 10"/>
<feature type="binding site" evidence="10">
    <location>
        <position position="292"/>
    </location>
    <ligand>
        <name>ATP</name>
        <dbReference type="ChEBI" id="CHEBI:30616"/>
    </ligand>
</feature>
<dbReference type="PANTHER" id="PTHR30031">
    <property type="entry name" value="PHOSPHOENOLPYRUVATE CARBOXYKINASE ATP"/>
    <property type="match status" value="1"/>
</dbReference>
<dbReference type="InterPro" id="IPR008210">
    <property type="entry name" value="PEP_carboxykinase_N"/>
</dbReference>
<feature type="binding site" evidence="10">
    <location>
        <position position="208"/>
    </location>
    <ligand>
        <name>ATP</name>
        <dbReference type="ChEBI" id="CHEBI:30616"/>
    </ligand>
</feature>
<keyword evidence="5 10" id="KW-0547">Nucleotide-binding</keyword>
<gene>
    <name evidence="10 11" type="primary">pckA</name>
    <name evidence="11" type="ORF">GCM10023210_23520</name>
</gene>
<dbReference type="HAMAP" id="MF_00453">
    <property type="entry name" value="PEPCK_ATP"/>
    <property type="match status" value="1"/>
</dbReference>
<dbReference type="SUPFAM" id="SSF53795">
    <property type="entry name" value="PEP carboxykinase-like"/>
    <property type="match status" value="1"/>
</dbReference>
<keyword evidence="10" id="KW-0464">Manganese</keyword>
<keyword evidence="7 10" id="KW-0067">ATP-binding</keyword>
<keyword evidence="6 10" id="KW-0210">Decarboxylase</keyword>
<dbReference type="EMBL" id="BAABHX010000003">
    <property type="protein sequence ID" value="GAA5093271.1"/>
    <property type="molecule type" value="Genomic_DNA"/>
</dbReference>
<dbReference type="InterPro" id="IPR015994">
    <property type="entry name" value="PEPCK_ATP_CS"/>
</dbReference>
<feature type="binding site" evidence="10">
    <location>
        <begin position="243"/>
        <end position="251"/>
    </location>
    <ligand>
        <name>ATP</name>
        <dbReference type="ChEBI" id="CHEBI:30616"/>
    </ligand>
</feature>
<sequence length="539" mass="60128">MKHGKIIQDLEKLGINGNYEVIYNPSYEELYQAEVSTENQGFEKAELTESGAVSVKTGIFTGRSPKDRYIVQDDVTKETIFWDGKVNLPTTSEIFQSCKELVLNQLSDAKKIYVVDAFCGTNTDTRLKVRFIVEVAWQAHFVTNMFIRPSHYELENFGEPDFTVINGSKTTNPNWEEQGLNSENFVMFNLTEKLQIIGGTWYGGEMKKGMFAMMNYYLPLKGMASMHCSANVGEEGDVALFFGLSGTGKTTLSADPKRYLIGDDEHGWDNNGVFNYEGGCYAKVIDLSEEKEPDIFRAIKRDALLENVVVNDGVSDYTDGSITENTRVSYPIYHINKIVLPSKAGHASKIVYLSADAFGVLPPVSVLDEDQAQYHFLCGYTSKLAGTERGITEPEPSFSPAFGEAFLTLHPTMYSKTLIGKMKEHGAKAYLVNTGWNGTGKRISLKDTRAIIDSIIDGSIENAPKTRIPIMNLEVPTELPNVSEGILDPRNTYNDVAEWEEKAKDLAAKYIKNFDQYCNTEEGKKLIASGPQLQEQTTN</sequence>
<evidence type="ECO:0000256" key="4">
    <source>
        <dbReference type="ARBA" id="ARBA00022432"/>
    </source>
</evidence>
<dbReference type="NCBIfam" id="TIGR00224">
    <property type="entry name" value="pckA"/>
    <property type="match status" value="1"/>
</dbReference>
<dbReference type="PIRSF" id="PIRSF006294">
    <property type="entry name" value="PEP_crbxkin"/>
    <property type="match status" value="1"/>
</dbReference>
<dbReference type="InterPro" id="IPR013035">
    <property type="entry name" value="PEP_carboxykinase_C"/>
</dbReference>
<evidence type="ECO:0000256" key="1">
    <source>
        <dbReference type="ARBA" id="ARBA00004742"/>
    </source>
</evidence>
<evidence type="ECO:0000256" key="9">
    <source>
        <dbReference type="ARBA" id="ARBA00047371"/>
    </source>
</evidence>
<feature type="binding site" evidence="10">
    <location>
        <begin position="442"/>
        <end position="443"/>
    </location>
    <ligand>
        <name>ATP</name>
        <dbReference type="ChEBI" id="CHEBI:30616"/>
    </ligand>
</feature>
<keyword evidence="8 10" id="KW-0456">Lyase</keyword>
<accession>A0ABP9ME52</accession>
<comment type="function">
    <text evidence="10">Involved in the gluconeogenesis. Catalyzes the conversion of oxaloacetate (OAA) to phosphoenolpyruvate (PEP) through direct phosphoryl transfer between the nucleoside triphosphate and OAA.</text>
</comment>
<evidence type="ECO:0000256" key="8">
    <source>
        <dbReference type="ARBA" id="ARBA00023239"/>
    </source>
</evidence>
<evidence type="ECO:0000256" key="5">
    <source>
        <dbReference type="ARBA" id="ARBA00022741"/>
    </source>
</evidence>
<comment type="catalytic activity">
    <reaction evidence="9 10">
        <text>oxaloacetate + ATP = phosphoenolpyruvate + ADP + CO2</text>
        <dbReference type="Rhea" id="RHEA:18617"/>
        <dbReference type="ChEBI" id="CHEBI:16452"/>
        <dbReference type="ChEBI" id="CHEBI:16526"/>
        <dbReference type="ChEBI" id="CHEBI:30616"/>
        <dbReference type="ChEBI" id="CHEBI:58702"/>
        <dbReference type="ChEBI" id="CHEBI:456216"/>
        <dbReference type="EC" id="4.1.1.49"/>
    </reaction>
</comment>
<evidence type="ECO:0000256" key="2">
    <source>
        <dbReference type="ARBA" id="ARBA00006052"/>
    </source>
</evidence>
<feature type="binding site" evidence="10">
    <location>
        <position position="227"/>
    </location>
    <ligand>
        <name>ATP</name>
        <dbReference type="ChEBI" id="CHEBI:30616"/>
    </ligand>
</feature>
<comment type="cofactor">
    <cofactor evidence="10">
        <name>Mn(2+)</name>
        <dbReference type="ChEBI" id="CHEBI:29035"/>
    </cofactor>
    <text evidence="10">Binds 1 Mn(2+) ion per subunit.</text>
</comment>
<feature type="binding site" evidence="10">
    <location>
        <position position="448"/>
    </location>
    <ligand>
        <name>ATP</name>
        <dbReference type="ChEBI" id="CHEBI:30616"/>
    </ligand>
</feature>
<dbReference type="Gene3D" id="2.170.8.10">
    <property type="entry name" value="Phosphoenolpyruvate Carboxykinase, domain 2"/>
    <property type="match status" value="1"/>
</dbReference>
<dbReference type="Gene3D" id="3.40.449.10">
    <property type="entry name" value="Phosphoenolpyruvate Carboxykinase, domain 1"/>
    <property type="match status" value="1"/>
</dbReference>
<feature type="binding site" evidence="10">
    <location>
        <position position="208"/>
    </location>
    <ligand>
        <name>Mn(2+)</name>
        <dbReference type="ChEBI" id="CHEBI:29035"/>
    </ligand>
</feature>
<evidence type="ECO:0000313" key="12">
    <source>
        <dbReference type="Proteomes" id="UP001500353"/>
    </source>
</evidence>
<dbReference type="NCBIfam" id="NF006820">
    <property type="entry name" value="PRK09344.1-2"/>
    <property type="match status" value="1"/>
</dbReference>
<comment type="similarity">
    <text evidence="2 10">Belongs to the phosphoenolpyruvate carboxykinase (ATP) family.</text>
</comment>
<dbReference type="NCBIfam" id="NF006821">
    <property type="entry name" value="PRK09344.1-3"/>
    <property type="match status" value="1"/>
</dbReference>
<dbReference type="RefSeq" id="WP_345204019.1">
    <property type="nucleotide sequence ID" value="NZ_BAABHX010000003.1"/>
</dbReference>
<keyword evidence="12" id="KW-1185">Reference proteome</keyword>
<reference evidence="12" key="1">
    <citation type="journal article" date="2019" name="Int. J. Syst. Evol. Microbiol.">
        <title>The Global Catalogue of Microorganisms (GCM) 10K type strain sequencing project: providing services to taxonomists for standard genome sequencing and annotation.</title>
        <authorList>
            <consortium name="The Broad Institute Genomics Platform"/>
            <consortium name="The Broad Institute Genome Sequencing Center for Infectious Disease"/>
            <person name="Wu L."/>
            <person name="Ma J."/>
        </authorList>
    </citation>
    <scope>NUCLEOTIDE SEQUENCE [LARGE SCALE GENOMIC DNA]</scope>
    <source>
        <strain evidence="12">JCM 18019</strain>
    </source>
</reference>
<proteinExistence type="inferred from homology"/>
<keyword evidence="4 10" id="KW-0312">Gluconeogenesis</keyword>
<organism evidence="11 12">
    <name type="scientific">Chryseobacterium ginsengisoli</name>
    <dbReference type="NCBI Taxonomy" id="363853"/>
    <lineage>
        <taxon>Bacteria</taxon>
        <taxon>Pseudomonadati</taxon>
        <taxon>Bacteroidota</taxon>
        <taxon>Flavobacteriia</taxon>
        <taxon>Flavobacteriales</taxon>
        <taxon>Weeksellaceae</taxon>
        <taxon>Chryseobacterium group</taxon>
        <taxon>Chryseobacterium</taxon>
    </lineage>
</organism>
<feature type="binding site" evidence="10">
    <location>
        <position position="208"/>
    </location>
    <ligand>
        <name>substrate</name>
    </ligand>
</feature>
<feature type="binding site" evidence="10">
    <location>
        <position position="327"/>
    </location>
    <ligand>
        <name>ATP</name>
        <dbReference type="ChEBI" id="CHEBI:30616"/>
    </ligand>
</feature>
<dbReference type="SUPFAM" id="SSF68923">
    <property type="entry name" value="PEP carboxykinase N-terminal domain"/>
    <property type="match status" value="1"/>
</dbReference>
<evidence type="ECO:0000256" key="6">
    <source>
        <dbReference type="ARBA" id="ARBA00022793"/>
    </source>
</evidence>
<dbReference type="NCBIfam" id="NF006819">
    <property type="entry name" value="PRK09344.1-1"/>
    <property type="match status" value="1"/>
</dbReference>
<feature type="binding site" evidence="10">
    <location>
        <position position="63"/>
    </location>
    <ligand>
        <name>substrate</name>
    </ligand>
</feature>
<feature type="binding site" evidence="10">
    <location>
        <position position="264"/>
    </location>
    <ligand>
        <name>Mn(2+)</name>
        <dbReference type="ChEBI" id="CHEBI:29035"/>
    </ligand>
</feature>
<name>A0ABP9ME52_9FLAO</name>
<evidence type="ECO:0000256" key="7">
    <source>
        <dbReference type="ARBA" id="ARBA00022840"/>
    </source>
</evidence>
<feature type="binding site" evidence="10">
    <location>
        <position position="202"/>
    </location>
    <ligand>
        <name>substrate</name>
    </ligand>
</feature>
<dbReference type="PANTHER" id="PTHR30031:SF0">
    <property type="entry name" value="PHOSPHOENOLPYRUVATE CARBOXYKINASE (ATP)"/>
    <property type="match status" value="1"/>
</dbReference>
<dbReference type="Proteomes" id="UP001500353">
    <property type="component" value="Unassembled WGS sequence"/>
</dbReference>
<feature type="binding site" evidence="10">
    <location>
        <position position="327"/>
    </location>
    <ligand>
        <name>substrate</name>
    </ligand>
</feature>
<feature type="binding site" evidence="10">
    <location>
        <position position="227"/>
    </location>
    <ligand>
        <name>Mn(2+)</name>
        <dbReference type="ChEBI" id="CHEBI:29035"/>
    </ligand>
</feature>
<dbReference type="Gene3D" id="3.90.228.20">
    <property type="match status" value="1"/>
</dbReference>
<evidence type="ECO:0000256" key="10">
    <source>
        <dbReference type="HAMAP-Rule" id="MF_00453"/>
    </source>
</evidence>
<keyword evidence="10" id="KW-0963">Cytoplasm</keyword>
<comment type="caution">
    <text evidence="11">The sequence shown here is derived from an EMBL/GenBank/DDBJ whole genome shotgun (WGS) entry which is preliminary data.</text>
</comment>
<dbReference type="InterPro" id="IPR001272">
    <property type="entry name" value="PEP_carboxykinase_ATP"/>
</dbReference>
<protein>
    <recommendedName>
        <fullName evidence="3 10">Phosphoenolpyruvate carboxykinase (ATP)</fullName>
        <shortName evidence="10">PCK</shortName>
        <shortName evidence="10">PEP carboxykinase</shortName>
        <shortName evidence="10">PEPCK</shortName>
        <ecNumber evidence="3 10">4.1.1.49</ecNumber>
    </recommendedName>
</protein>
<evidence type="ECO:0000256" key="3">
    <source>
        <dbReference type="ARBA" id="ARBA00012363"/>
    </source>
</evidence>
<evidence type="ECO:0000313" key="11">
    <source>
        <dbReference type="EMBL" id="GAA5093271.1"/>
    </source>
</evidence>
<dbReference type="PROSITE" id="PS00532">
    <property type="entry name" value="PEPCK_ATP"/>
    <property type="match status" value="1"/>
</dbReference>